<dbReference type="PANTHER" id="PTHR37885:SF1">
    <property type="entry name" value="CMT1A DUPLICATED REGION TRANSCRIPT 4 PROTEIN"/>
    <property type="match status" value="1"/>
</dbReference>
<reference evidence="2" key="1">
    <citation type="submission" date="2025-08" db="UniProtKB">
        <authorList>
            <consortium name="Ensembl"/>
        </authorList>
    </citation>
    <scope>IDENTIFICATION</scope>
</reference>
<dbReference type="GeneTree" id="ENSGT00390000005396"/>
<dbReference type="InterPro" id="IPR029185">
    <property type="entry name" value="CDRT4"/>
</dbReference>
<sequence>MRNHKKITEFTENIGLPLNLLEKHDPWPAYVTYTSPVVQRLIEKSKMKELQRTRAFEQSQQALRPDKSSSTTQLKWRKSSKSSGEGLRDVLSDGMLSIWGPNSMSALSSILVPEPKHNQTDSRGSPTADYNKIIFSRKPMMRMLPYQVTAVQQGEECKCLTRTPCSHH</sequence>
<accession>A0A8C2VKH9</accession>
<reference evidence="2" key="2">
    <citation type="submission" date="2025-09" db="UniProtKB">
        <authorList>
            <consortium name="Ensembl"/>
        </authorList>
    </citation>
    <scope>IDENTIFICATION</scope>
</reference>
<feature type="region of interest" description="Disordered" evidence="1">
    <location>
        <begin position="56"/>
        <end position="87"/>
    </location>
</feature>
<dbReference type="PANTHER" id="PTHR37885">
    <property type="entry name" value="CMT1A DUPLICATED REGION TRANSCRIPT 4 PROTEIN"/>
    <property type="match status" value="1"/>
</dbReference>
<dbReference type="OMA" id="PTADYNK"/>
<name>A0A8C2VKH9_CHILA</name>
<dbReference type="CTD" id="284040"/>
<evidence type="ECO:0000313" key="2">
    <source>
        <dbReference type="Ensembl" id="ENSCLAP00000015318.1"/>
    </source>
</evidence>
<gene>
    <name evidence="2" type="primary">CDRT4</name>
</gene>
<dbReference type="Pfam" id="PF15213">
    <property type="entry name" value="CDRT4"/>
    <property type="match status" value="1"/>
</dbReference>
<keyword evidence="3" id="KW-1185">Reference proteome</keyword>
<evidence type="ECO:0000256" key="1">
    <source>
        <dbReference type="SAM" id="MobiDB-lite"/>
    </source>
</evidence>
<feature type="compositionally biased region" description="Polar residues" evidence="1">
    <location>
        <begin position="56"/>
        <end position="74"/>
    </location>
</feature>
<dbReference type="OrthoDB" id="9831498at2759"/>
<dbReference type="RefSeq" id="XP_013377483.1">
    <property type="nucleotide sequence ID" value="XM_013522029.1"/>
</dbReference>
<dbReference type="Ensembl" id="ENSCLAT00000015478.1">
    <property type="protein sequence ID" value="ENSCLAP00000015318.1"/>
    <property type="gene ID" value="ENSCLAG00000010546.1"/>
</dbReference>
<dbReference type="GeneID" id="102020100"/>
<evidence type="ECO:0000313" key="3">
    <source>
        <dbReference type="Proteomes" id="UP000694398"/>
    </source>
</evidence>
<proteinExistence type="predicted"/>
<organism evidence="2 3">
    <name type="scientific">Chinchilla lanigera</name>
    <name type="common">Long-tailed chinchilla</name>
    <name type="synonym">Chinchilla villidera</name>
    <dbReference type="NCBI Taxonomy" id="34839"/>
    <lineage>
        <taxon>Eukaryota</taxon>
        <taxon>Metazoa</taxon>
        <taxon>Chordata</taxon>
        <taxon>Craniata</taxon>
        <taxon>Vertebrata</taxon>
        <taxon>Euteleostomi</taxon>
        <taxon>Mammalia</taxon>
        <taxon>Eutheria</taxon>
        <taxon>Euarchontoglires</taxon>
        <taxon>Glires</taxon>
        <taxon>Rodentia</taxon>
        <taxon>Hystricomorpha</taxon>
        <taxon>Chinchillidae</taxon>
        <taxon>Chinchilla</taxon>
    </lineage>
</organism>
<dbReference type="Proteomes" id="UP000694398">
    <property type="component" value="Unassembled WGS sequence"/>
</dbReference>
<dbReference type="AlphaFoldDB" id="A0A8C2VKH9"/>
<protein>
    <submittedName>
        <fullName evidence="2">CMT1A duplicated region transcript 4</fullName>
    </submittedName>
</protein>